<keyword evidence="4" id="KW-0378">Hydrolase</keyword>
<dbReference type="VEuPathDB" id="TriTrypDB:TEOVI_000012700"/>
<dbReference type="AlphaFoldDB" id="A0A1G4HZL5"/>
<evidence type="ECO:0000313" key="5">
    <source>
        <dbReference type="Proteomes" id="UP000195570"/>
    </source>
</evidence>
<dbReference type="Gene3D" id="3.40.50.1820">
    <property type="entry name" value="alpha/beta hydrolase"/>
    <property type="match status" value="1"/>
</dbReference>
<feature type="active site" description="Charge relay system" evidence="2">
    <location>
        <position position="211"/>
    </location>
</feature>
<keyword evidence="3" id="KW-0472">Membrane</keyword>
<dbReference type="Proteomes" id="UP000195570">
    <property type="component" value="Unassembled WGS sequence"/>
</dbReference>
<dbReference type="GO" id="GO:0034338">
    <property type="term" value="F:short-chain carboxylesterase activity"/>
    <property type="evidence" value="ECO:0007669"/>
    <property type="project" value="TreeGrafter"/>
</dbReference>
<keyword evidence="3" id="KW-0812">Transmembrane</keyword>
<feature type="transmembrane region" description="Helical" evidence="3">
    <location>
        <begin position="12"/>
        <end position="32"/>
    </location>
</feature>
<evidence type="ECO:0000313" key="4">
    <source>
        <dbReference type="EMBL" id="SCU64734.1"/>
    </source>
</evidence>
<gene>
    <name evidence="4" type="ORF">TEOVI_000012700</name>
</gene>
<dbReference type="PIRSF" id="PIRSF005211">
    <property type="entry name" value="Ab_hydro_YheT"/>
    <property type="match status" value="1"/>
</dbReference>
<organism evidence="4 5">
    <name type="scientific">Trypanosoma equiperdum</name>
    <dbReference type="NCBI Taxonomy" id="5694"/>
    <lineage>
        <taxon>Eukaryota</taxon>
        <taxon>Discoba</taxon>
        <taxon>Euglenozoa</taxon>
        <taxon>Kinetoplastea</taxon>
        <taxon>Metakinetoplastina</taxon>
        <taxon>Trypanosomatida</taxon>
        <taxon>Trypanosomatidae</taxon>
        <taxon>Trypanosoma</taxon>
    </lineage>
</organism>
<keyword evidence="3" id="KW-1133">Transmembrane helix</keyword>
<dbReference type="PANTHER" id="PTHR10794">
    <property type="entry name" value="ABHYDROLASE DOMAIN-CONTAINING PROTEIN"/>
    <property type="match status" value="1"/>
</dbReference>
<comment type="similarity">
    <text evidence="1">Belongs to the AB hydrolase superfamily. AB hydrolase 4 family.</text>
</comment>
<comment type="caution">
    <text evidence="4">The sequence shown here is derived from an EMBL/GenBank/DDBJ whole genome shotgun (WGS) entry which is preliminary data.</text>
</comment>
<dbReference type="InterPro" id="IPR050960">
    <property type="entry name" value="AB_hydrolase_4_sf"/>
</dbReference>
<proteinExistence type="inferred from homology"/>
<evidence type="ECO:0000256" key="2">
    <source>
        <dbReference type="PIRSR" id="PIRSR005211-1"/>
    </source>
</evidence>
<dbReference type="InterPro" id="IPR012020">
    <property type="entry name" value="ABHD4"/>
</dbReference>
<dbReference type="SUPFAM" id="SSF53474">
    <property type="entry name" value="alpha/beta-Hydrolases"/>
    <property type="match status" value="1"/>
</dbReference>
<dbReference type="GeneID" id="92374067"/>
<evidence type="ECO:0000256" key="3">
    <source>
        <dbReference type="SAM" id="Phobius"/>
    </source>
</evidence>
<feature type="active site" description="Charge relay system" evidence="2">
    <location>
        <position position="350"/>
    </location>
</feature>
<reference evidence="4" key="1">
    <citation type="submission" date="2016-09" db="EMBL/GenBank/DDBJ databases">
        <authorList>
            <person name="Hebert L."/>
            <person name="Moumen B."/>
        </authorList>
    </citation>
    <scope>NUCLEOTIDE SEQUENCE [LARGE SCALE GENOMIC DNA]</scope>
    <source>
        <strain evidence="4">OVI</strain>
    </source>
</reference>
<dbReference type="GO" id="GO:0047372">
    <property type="term" value="F:monoacylglycerol lipase activity"/>
    <property type="evidence" value="ECO:0007669"/>
    <property type="project" value="TreeGrafter"/>
</dbReference>
<dbReference type="RefSeq" id="XP_067076445.1">
    <property type="nucleotide sequence ID" value="XM_067220344.1"/>
</dbReference>
<keyword evidence="5" id="KW-1185">Reference proteome</keyword>
<sequence length="426" mass="48024">MTSLKEKVLFLLLHTLIHILVIHFWNVVRTLVDGIFGKRRRRSRGVIEVVAHGNTSKVFFSLDKVEKLFYLSPPYDGRINTVLCALRPNWPISYTREVVNGVDDNPICLDWLIADTSERDARGILIIVPGLASWSQTNYIQRCVLLAHRYGIHCCVFNCKGLGDTPLTTPRMISASWTGDLHKTFSTALSREALSRKFGTAANNIWGAGFSLGGVIMSKFLKECALQGVKSQPLDAALIINSPLDMEETSRTLNEPQNAMYQRKMISNVIQFVTKHIDVLKNVKEINLKEHDNDILKFMKSLRSLQEFDVHINTPHNGFATVKDFYDAVNVFTSLRHCNIPVLCLVAEDDPVIGSLPSNAFDDVASCNKLVAFVKFPYGGHLGFCRSPMEEWNGEPSVMEMFICDLISSHKHMEEMKEPTEGICLY</sequence>
<name>A0A1G4HZL5_TRYEQ</name>
<feature type="active site" description="Charge relay system" evidence="2">
    <location>
        <position position="381"/>
    </location>
</feature>
<dbReference type="InterPro" id="IPR029058">
    <property type="entry name" value="AB_hydrolase_fold"/>
</dbReference>
<dbReference type="EMBL" id="CZPT02000133">
    <property type="protein sequence ID" value="SCU64734.1"/>
    <property type="molecule type" value="Genomic_DNA"/>
</dbReference>
<accession>A0A1G4HZL5</accession>
<evidence type="ECO:0000256" key="1">
    <source>
        <dbReference type="ARBA" id="ARBA00010884"/>
    </source>
</evidence>
<protein>
    <submittedName>
        <fullName evidence="4">Alpha/beta hydrolase family, putative</fullName>
    </submittedName>
</protein>
<dbReference type="PANTHER" id="PTHR10794:SF63">
    <property type="entry name" value="ALPHA_BETA HYDROLASE 1, ISOFORM A"/>
    <property type="match status" value="1"/>
</dbReference>